<gene>
    <name evidence="2" type="ORF">HMPREF9393_0192</name>
</gene>
<organism evidence="2 3">
    <name type="scientific">Streptococcus sanguinis SK1056</name>
    <dbReference type="NCBI Taxonomy" id="888820"/>
    <lineage>
        <taxon>Bacteria</taxon>
        <taxon>Bacillati</taxon>
        <taxon>Bacillota</taxon>
        <taxon>Bacilli</taxon>
        <taxon>Lactobacillales</taxon>
        <taxon>Streptococcaceae</taxon>
        <taxon>Streptococcus</taxon>
    </lineage>
</organism>
<evidence type="ECO:0000313" key="2">
    <source>
        <dbReference type="EMBL" id="EGJ40194.1"/>
    </source>
</evidence>
<keyword evidence="1" id="KW-0472">Membrane</keyword>
<dbReference type="Proteomes" id="UP000004171">
    <property type="component" value="Unassembled WGS sequence"/>
</dbReference>
<sequence length="173" mass="19962">MTILLIATFISPIPASIIYNIFHIKINGDLLVFVTAEFLILLNYLEIILLSSINQEISNSKKIEFNQNQALKDLELHESFLKSIIKPLSLLSFLSALVGIGNVLFPEIKYEILKFFQENSNEHITIWAVYLIAVLFYCAINYFMLQFVKHVVVNIENYSGFYKVLIKFSKSLF</sequence>
<comment type="caution">
    <text evidence="2">The sequence shown here is derived from an EMBL/GenBank/DDBJ whole genome shotgun (WGS) entry which is preliminary data.</text>
</comment>
<accession>F3U989</accession>
<protein>
    <submittedName>
        <fullName evidence="2">Uncharacterized protein</fullName>
    </submittedName>
</protein>
<name>F3U989_STRSA</name>
<evidence type="ECO:0000313" key="3">
    <source>
        <dbReference type="Proteomes" id="UP000004171"/>
    </source>
</evidence>
<feature type="transmembrane region" description="Helical" evidence="1">
    <location>
        <begin position="31"/>
        <end position="53"/>
    </location>
</feature>
<proteinExistence type="predicted"/>
<feature type="transmembrane region" description="Helical" evidence="1">
    <location>
        <begin position="125"/>
        <end position="145"/>
    </location>
</feature>
<dbReference type="RefSeq" id="WP_002920692.1">
    <property type="nucleotide sequence ID" value="NZ_GL890990.1"/>
</dbReference>
<feature type="transmembrane region" description="Helical" evidence="1">
    <location>
        <begin position="88"/>
        <end position="105"/>
    </location>
</feature>
<keyword evidence="1" id="KW-1133">Transmembrane helix</keyword>
<dbReference type="AlphaFoldDB" id="F3U989"/>
<dbReference type="HOGENOM" id="CLU_1546765_0_0_9"/>
<evidence type="ECO:0000256" key="1">
    <source>
        <dbReference type="SAM" id="Phobius"/>
    </source>
</evidence>
<keyword evidence="1" id="KW-0812">Transmembrane</keyword>
<dbReference type="EMBL" id="AFFL01000001">
    <property type="protein sequence ID" value="EGJ40194.1"/>
    <property type="molecule type" value="Genomic_DNA"/>
</dbReference>
<reference evidence="2 3" key="1">
    <citation type="submission" date="2011-03" db="EMBL/GenBank/DDBJ databases">
        <authorList>
            <person name="Muzny D."/>
            <person name="Qin X."/>
            <person name="Deng J."/>
            <person name="Jiang H."/>
            <person name="Liu Y."/>
            <person name="Qu J."/>
            <person name="Song X.-Z."/>
            <person name="Zhang L."/>
            <person name="Thornton R."/>
            <person name="Coyle M."/>
            <person name="Francisco L."/>
            <person name="Jackson L."/>
            <person name="Javaid M."/>
            <person name="Korchina V."/>
            <person name="Kovar C."/>
            <person name="Mata R."/>
            <person name="Mathew T."/>
            <person name="Ngo R."/>
            <person name="Nguyen L."/>
            <person name="Nguyen N."/>
            <person name="Okwuonu G."/>
            <person name="Ongeri F."/>
            <person name="Pham C."/>
            <person name="Simmons D."/>
            <person name="Wilczek-Boney K."/>
            <person name="Hale W."/>
            <person name="Jakkamsetti A."/>
            <person name="Pham P."/>
            <person name="Ruth R."/>
            <person name="San Lucas F."/>
            <person name="Warren J."/>
            <person name="Zhang J."/>
            <person name="Zhao Z."/>
            <person name="Zhou C."/>
            <person name="Zhu D."/>
            <person name="Lee S."/>
            <person name="Bess C."/>
            <person name="Blankenburg K."/>
            <person name="Forbes L."/>
            <person name="Fu Q."/>
            <person name="Gubbala S."/>
            <person name="Hirani K."/>
            <person name="Jayaseelan J.C."/>
            <person name="Lara F."/>
            <person name="Munidasa M."/>
            <person name="Palculict T."/>
            <person name="Patil S."/>
            <person name="Pu L.-L."/>
            <person name="Saada N."/>
            <person name="Tang L."/>
            <person name="Weissenberger G."/>
            <person name="Zhu Y."/>
            <person name="Hemphill L."/>
            <person name="Shang Y."/>
            <person name="Youmans B."/>
            <person name="Ayvaz T."/>
            <person name="Ross M."/>
            <person name="Santibanez J."/>
            <person name="Aqrawi P."/>
            <person name="Gross S."/>
            <person name="Joshi V."/>
            <person name="Fowler G."/>
            <person name="Nazareth L."/>
            <person name="Reid J."/>
            <person name="Worley K."/>
            <person name="Petrosino J."/>
            <person name="Highlander S."/>
            <person name="Gibbs R."/>
        </authorList>
    </citation>
    <scope>NUCLEOTIDE SEQUENCE [LARGE SCALE GENOMIC DNA]</scope>
    <source>
        <strain evidence="2 3">SK1056</strain>
    </source>
</reference>